<dbReference type="RefSeq" id="WP_352149428.1">
    <property type="nucleotide sequence ID" value="NZ_JBEOZY010000034.1"/>
</dbReference>
<gene>
    <name evidence="1" type="ORF">ABT188_26355</name>
</gene>
<dbReference type="EMBL" id="JBEOZY010000034">
    <property type="protein sequence ID" value="MER6168029.1"/>
    <property type="molecule type" value="Genomic_DNA"/>
</dbReference>
<protein>
    <submittedName>
        <fullName evidence="1">ABC transporter permease</fullName>
    </submittedName>
</protein>
<name>A0ABV1T355_9ACTN</name>
<accession>A0ABV1T355</accession>
<organism evidence="1 2">
    <name type="scientific">Streptomyces violaceorubidus</name>
    <dbReference type="NCBI Taxonomy" id="284042"/>
    <lineage>
        <taxon>Bacteria</taxon>
        <taxon>Bacillati</taxon>
        <taxon>Actinomycetota</taxon>
        <taxon>Actinomycetes</taxon>
        <taxon>Kitasatosporales</taxon>
        <taxon>Streptomycetaceae</taxon>
        <taxon>Streptomyces</taxon>
    </lineage>
</organism>
<sequence>MVGGSLSSGRYFSPVDERFPTAVLGFQASTRLGIGTIHAGESPPQIRIGAAWFTVIGVLRAVRLADDLDQAVLTGWHAARLSPTRALAST</sequence>
<reference evidence="1 2" key="1">
    <citation type="submission" date="2024-06" db="EMBL/GenBank/DDBJ databases">
        <title>The Natural Products Discovery Center: Release of the First 8490 Sequenced Strains for Exploring Actinobacteria Biosynthetic Diversity.</title>
        <authorList>
            <person name="Kalkreuter E."/>
            <person name="Kautsar S.A."/>
            <person name="Yang D."/>
            <person name="Bader C.D."/>
            <person name="Teijaro C.N."/>
            <person name="Fluegel L."/>
            <person name="Davis C.M."/>
            <person name="Simpson J.R."/>
            <person name="Lauterbach L."/>
            <person name="Steele A.D."/>
            <person name="Gui C."/>
            <person name="Meng S."/>
            <person name="Li G."/>
            <person name="Viehrig K."/>
            <person name="Ye F."/>
            <person name="Su P."/>
            <person name="Kiefer A.F."/>
            <person name="Nichols A."/>
            <person name="Cepeda A.J."/>
            <person name="Yan W."/>
            <person name="Fan B."/>
            <person name="Jiang Y."/>
            <person name="Adhikari A."/>
            <person name="Zheng C.-J."/>
            <person name="Schuster L."/>
            <person name="Cowan T.M."/>
            <person name="Smanski M.J."/>
            <person name="Chevrette M.G."/>
            <person name="De Carvalho L.P.S."/>
            <person name="Shen B."/>
        </authorList>
    </citation>
    <scope>NUCLEOTIDE SEQUENCE [LARGE SCALE GENOMIC DNA]</scope>
    <source>
        <strain evidence="1 2">NPDC001615</strain>
    </source>
</reference>
<dbReference type="Proteomes" id="UP001496720">
    <property type="component" value="Unassembled WGS sequence"/>
</dbReference>
<keyword evidence="2" id="KW-1185">Reference proteome</keyword>
<proteinExistence type="predicted"/>
<comment type="caution">
    <text evidence="1">The sequence shown here is derived from an EMBL/GenBank/DDBJ whole genome shotgun (WGS) entry which is preliminary data.</text>
</comment>
<evidence type="ECO:0000313" key="2">
    <source>
        <dbReference type="Proteomes" id="UP001496720"/>
    </source>
</evidence>
<evidence type="ECO:0000313" key="1">
    <source>
        <dbReference type="EMBL" id="MER6168029.1"/>
    </source>
</evidence>